<protein>
    <submittedName>
        <fullName evidence="5">Natterin-4</fullName>
    </submittedName>
</protein>
<dbReference type="InterPro" id="IPR053237">
    <property type="entry name" value="Natterin_C"/>
</dbReference>
<feature type="signal peptide" evidence="3">
    <location>
        <begin position="1"/>
        <end position="22"/>
    </location>
</feature>
<dbReference type="Gene3D" id="2.170.15.10">
    <property type="entry name" value="Proaerolysin, chain A, domain 3"/>
    <property type="match status" value="1"/>
</dbReference>
<dbReference type="InterPro" id="IPR055267">
    <property type="entry name" value="Aerolysin-like_C"/>
</dbReference>
<evidence type="ECO:0000259" key="4">
    <source>
        <dbReference type="Pfam" id="PF01117"/>
    </source>
</evidence>
<gene>
    <name evidence="5" type="ORF">HOLleu_32020</name>
</gene>
<evidence type="ECO:0000256" key="2">
    <source>
        <dbReference type="ARBA" id="ARBA00023157"/>
    </source>
</evidence>
<evidence type="ECO:0000256" key="3">
    <source>
        <dbReference type="SAM" id="SignalP"/>
    </source>
</evidence>
<accession>A0A9Q0YR16</accession>
<name>A0A9Q0YR16_HOLLE</name>
<dbReference type="PANTHER" id="PTHR39244:SF5">
    <property type="entry name" value="NATTERIN-3-LIKE"/>
    <property type="match status" value="1"/>
</dbReference>
<sequence length="241" mass="26526">MGSLVTAMLSLLMVVSLTEVFCQDDERLELIEKRRRESIERYEISDIEYHLENASQDVSPEFITLAQKMVTNDTPYDTESICTLEVSASTTREWSVTAGLEIHAGLTVSVTAGLPKLGEVTGEWNVGVTASFSYTHGRSDTSSVTKRNEITVNLPAYSNVMVAVIAKKARVTVPYTATVKIVYTSGKTGIKRNVQGVYNDVHHTSFEASLMTSKSAESVRISGANWAYILWAAISLRVFIS</sequence>
<organism evidence="5 6">
    <name type="scientific">Holothuria leucospilota</name>
    <name type="common">Black long sea cucumber</name>
    <name type="synonym">Mertensiothuria leucospilota</name>
    <dbReference type="NCBI Taxonomy" id="206669"/>
    <lineage>
        <taxon>Eukaryota</taxon>
        <taxon>Metazoa</taxon>
        <taxon>Echinodermata</taxon>
        <taxon>Eleutherozoa</taxon>
        <taxon>Echinozoa</taxon>
        <taxon>Holothuroidea</taxon>
        <taxon>Aspidochirotacea</taxon>
        <taxon>Aspidochirotida</taxon>
        <taxon>Holothuriidae</taxon>
        <taxon>Holothuria</taxon>
    </lineage>
</organism>
<dbReference type="OrthoDB" id="1925699at2759"/>
<reference evidence="5" key="1">
    <citation type="submission" date="2021-10" db="EMBL/GenBank/DDBJ databases">
        <title>Tropical sea cucumber genome reveals ecological adaptation and Cuvierian tubules defense mechanism.</title>
        <authorList>
            <person name="Chen T."/>
        </authorList>
    </citation>
    <scope>NUCLEOTIDE SEQUENCE</scope>
    <source>
        <strain evidence="5">Nanhai2018</strain>
        <tissue evidence="5">Muscle</tissue>
    </source>
</reference>
<keyword evidence="2" id="KW-1015">Disulfide bond</keyword>
<dbReference type="AlphaFoldDB" id="A0A9Q0YR16"/>
<feature type="domain" description="Aerolysin-like C-terminal" evidence="4">
    <location>
        <begin position="69"/>
        <end position="184"/>
    </location>
</feature>
<keyword evidence="6" id="KW-1185">Reference proteome</keyword>
<comment type="caution">
    <text evidence="5">The sequence shown here is derived from an EMBL/GenBank/DDBJ whole genome shotgun (WGS) entry which is preliminary data.</text>
</comment>
<keyword evidence="3" id="KW-0732">Signal</keyword>
<evidence type="ECO:0000313" key="6">
    <source>
        <dbReference type="Proteomes" id="UP001152320"/>
    </source>
</evidence>
<feature type="chain" id="PRO_5040268989" evidence="3">
    <location>
        <begin position="23"/>
        <end position="241"/>
    </location>
</feature>
<dbReference type="SUPFAM" id="SSF56973">
    <property type="entry name" value="Aerolisin/ETX pore-forming domain"/>
    <property type="match status" value="1"/>
</dbReference>
<comment type="similarity">
    <text evidence="1">Belongs to the aerolysin family.</text>
</comment>
<dbReference type="PANTHER" id="PTHR39244">
    <property type="entry name" value="NATTERIN-4"/>
    <property type="match status" value="1"/>
</dbReference>
<dbReference type="Proteomes" id="UP001152320">
    <property type="component" value="Chromosome 16"/>
</dbReference>
<evidence type="ECO:0000313" key="5">
    <source>
        <dbReference type="EMBL" id="KAJ8027010.1"/>
    </source>
</evidence>
<evidence type="ECO:0000256" key="1">
    <source>
        <dbReference type="ARBA" id="ARBA00009831"/>
    </source>
</evidence>
<dbReference type="Pfam" id="PF01117">
    <property type="entry name" value="Aerolysin"/>
    <property type="match status" value="1"/>
</dbReference>
<dbReference type="EMBL" id="JAIZAY010000016">
    <property type="protein sequence ID" value="KAJ8027010.1"/>
    <property type="molecule type" value="Genomic_DNA"/>
</dbReference>
<proteinExistence type="inferred from homology"/>